<feature type="domain" description="MHYT" evidence="4">
    <location>
        <begin position="11"/>
        <end position="197"/>
    </location>
</feature>
<feature type="transmembrane region" description="Helical" evidence="1">
    <location>
        <begin position="81"/>
        <end position="103"/>
    </location>
</feature>
<keyword evidence="1" id="KW-0472">Membrane</keyword>
<dbReference type="InterPro" id="IPR035919">
    <property type="entry name" value="EAL_sf"/>
</dbReference>
<dbReference type="SMART" id="SM00267">
    <property type="entry name" value="GGDEF"/>
    <property type="match status" value="1"/>
</dbReference>
<feature type="transmembrane region" description="Helical" evidence="1">
    <location>
        <begin position="50"/>
        <end position="75"/>
    </location>
</feature>
<dbReference type="Pfam" id="PF03707">
    <property type="entry name" value="MHYT"/>
    <property type="match status" value="2"/>
</dbReference>
<feature type="transmembrane region" description="Helical" evidence="1">
    <location>
        <begin position="173"/>
        <end position="191"/>
    </location>
</feature>
<dbReference type="NCBIfam" id="TIGR00254">
    <property type="entry name" value="GGDEF"/>
    <property type="match status" value="1"/>
</dbReference>
<dbReference type="SUPFAM" id="SSF55785">
    <property type="entry name" value="PYP-like sensor domain (PAS domain)"/>
    <property type="match status" value="1"/>
</dbReference>
<dbReference type="PROSITE" id="PS50887">
    <property type="entry name" value="GGDEF"/>
    <property type="match status" value="1"/>
</dbReference>
<dbReference type="SUPFAM" id="SSF55073">
    <property type="entry name" value="Nucleotide cyclase"/>
    <property type="match status" value="1"/>
</dbReference>
<feature type="domain" description="EAL" evidence="2">
    <location>
        <begin position="531"/>
        <end position="780"/>
    </location>
</feature>
<organism evidence="5 6">
    <name type="scientific">Acetobacter sicerae</name>
    <dbReference type="NCBI Taxonomy" id="85325"/>
    <lineage>
        <taxon>Bacteria</taxon>
        <taxon>Pseudomonadati</taxon>
        <taxon>Pseudomonadota</taxon>
        <taxon>Alphaproteobacteria</taxon>
        <taxon>Acetobacterales</taxon>
        <taxon>Acetobacteraceae</taxon>
        <taxon>Acetobacter</taxon>
    </lineage>
</organism>
<dbReference type="InterPro" id="IPR000160">
    <property type="entry name" value="GGDEF_dom"/>
</dbReference>
<dbReference type="CDD" id="cd01948">
    <property type="entry name" value="EAL"/>
    <property type="match status" value="1"/>
</dbReference>
<reference evidence="5 6" key="1">
    <citation type="submission" date="2021-12" db="EMBL/GenBank/DDBJ databases">
        <title>Genome sequence of Acetobacter sicerae DmPark20a_162.</title>
        <authorList>
            <person name="Chaston J.M."/>
        </authorList>
    </citation>
    <scope>NUCLEOTIDE SEQUENCE [LARGE SCALE GENOMIC DNA]</scope>
    <source>
        <strain evidence="5 6">DmPark20a_162</strain>
    </source>
</reference>
<feature type="domain" description="GGDEF" evidence="3">
    <location>
        <begin position="391"/>
        <end position="522"/>
    </location>
</feature>
<evidence type="ECO:0000259" key="3">
    <source>
        <dbReference type="PROSITE" id="PS50887"/>
    </source>
</evidence>
<dbReference type="PROSITE" id="PS50883">
    <property type="entry name" value="EAL"/>
    <property type="match status" value="1"/>
</dbReference>
<feature type="transmembrane region" description="Helical" evidence="1">
    <location>
        <begin position="211"/>
        <end position="234"/>
    </location>
</feature>
<dbReference type="Proteomes" id="UP001521074">
    <property type="component" value="Unassembled WGS sequence"/>
</dbReference>
<accession>A0ABS8VVS6</accession>
<feature type="transmembrane region" description="Helical" evidence="1">
    <location>
        <begin position="12"/>
        <end position="30"/>
    </location>
</feature>
<keyword evidence="1" id="KW-0812">Transmembrane</keyword>
<feature type="transmembrane region" description="Helical" evidence="1">
    <location>
        <begin position="143"/>
        <end position="164"/>
    </location>
</feature>
<protein>
    <submittedName>
        <fullName evidence="5">EAL domain-containing protein</fullName>
    </submittedName>
</protein>
<evidence type="ECO:0000256" key="1">
    <source>
        <dbReference type="PROSITE-ProRule" id="PRU00244"/>
    </source>
</evidence>
<evidence type="ECO:0000313" key="6">
    <source>
        <dbReference type="Proteomes" id="UP001521074"/>
    </source>
</evidence>
<dbReference type="InterPro" id="IPR029787">
    <property type="entry name" value="Nucleotide_cyclase"/>
</dbReference>
<dbReference type="Gene3D" id="3.30.70.270">
    <property type="match status" value="1"/>
</dbReference>
<feature type="transmembrane region" description="Helical" evidence="1">
    <location>
        <begin position="115"/>
        <end position="137"/>
    </location>
</feature>
<dbReference type="InterPro" id="IPR001633">
    <property type="entry name" value="EAL_dom"/>
</dbReference>
<dbReference type="PANTHER" id="PTHR44757:SF2">
    <property type="entry name" value="BIOFILM ARCHITECTURE MAINTENANCE PROTEIN MBAA"/>
    <property type="match status" value="1"/>
</dbReference>
<dbReference type="SMART" id="SM00052">
    <property type="entry name" value="EAL"/>
    <property type="match status" value="1"/>
</dbReference>
<dbReference type="InterPro" id="IPR035965">
    <property type="entry name" value="PAS-like_dom_sf"/>
</dbReference>
<dbReference type="InterPro" id="IPR005330">
    <property type="entry name" value="MHYT_dom"/>
</dbReference>
<keyword evidence="1" id="KW-1133">Transmembrane helix</keyword>
<dbReference type="CDD" id="cd01949">
    <property type="entry name" value="GGDEF"/>
    <property type="match status" value="1"/>
</dbReference>
<dbReference type="SUPFAM" id="SSF141868">
    <property type="entry name" value="EAL domain-like"/>
    <property type="match status" value="1"/>
</dbReference>
<dbReference type="PROSITE" id="PS50924">
    <property type="entry name" value="MHYT"/>
    <property type="match status" value="1"/>
</dbReference>
<evidence type="ECO:0000313" key="5">
    <source>
        <dbReference type="EMBL" id="MCE0744251.1"/>
    </source>
</evidence>
<dbReference type="Gene3D" id="3.30.450.20">
    <property type="entry name" value="PAS domain"/>
    <property type="match status" value="1"/>
</dbReference>
<dbReference type="Pfam" id="PF00990">
    <property type="entry name" value="GGDEF"/>
    <property type="match status" value="1"/>
</dbReference>
<sequence>MSDNLPEFTGYNFTFAFGALILCTLTMLIAVRMVCRAAMVKGRSRQKRLLFSACIAGNGVWATHFVAMLGCAHSLATTYQAPLTILSMFVAMGLFVPTWWSECQTPNRSLSPRTALLMTVAVGGMHYIGIAAMTGAAQESIPPFRIILSLAVGFVFFYAGTLLLRQQHGRRRSLAAIVWVLGVCSLHFMGMPHSSLTHQAMSGMPQHIASLSLAGMVGAGASIFLALASIFLLLEYQSAKRKIEDSTRARNFADAALEGLVVTTGSVILDANSAFWNLAGTKSKSTYQLKTFFPVLTAEDILQKLIKEETPREIQMIRHDGERIPVEIYARESSWRGKPRTILAIIDLRARKETEATIKELAITDMLTGIGNRSFFVASLTDLLQDKTRNNPVVVFLVDIDRFKNINETCGHAMGDKVLSHIAKRLQILVPQDAIMARIAGDEFAVACVLSPDDVTDFASYLALELKIPLPDGHDELPVSVSVGFAVSDDDMQDGGQLLHCSGIALLAAKQSGRGNVREYDSSFDSAIQDRIRLEREIQRGIERDEFFLEYQPIMSTHDRSLVGYEALVRWQHPERGRVPPDQFIGIAEECGLIAQLGEWVVRRACRDAASWQNGLNVSVNVSPIQFTTSDLPEVIKSALDDSGLTSNRLSIEITESTFLIGNQIIDILKRLRALGVGIVMDDFGTGYSSLSHLRNFQFDKVKIDRSFIWDMIKRPHAAAIVDVILFLGRRLGVDIVAEGIETSEQLAYLQERSCSLVQGYFIGRPSQTIAEKPREEVLESPVPA</sequence>
<dbReference type="Gene3D" id="3.20.20.450">
    <property type="entry name" value="EAL domain"/>
    <property type="match status" value="1"/>
</dbReference>
<dbReference type="InterPro" id="IPR043128">
    <property type="entry name" value="Rev_trsase/Diguanyl_cyclase"/>
</dbReference>
<proteinExistence type="predicted"/>
<evidence type="ECO:0000259" key="2">
    <source>
        <dbReference type="PROSITE" id="PS50883"/>
    </source>
</evidence>
<evidence type="ECO:0000259" key="4">
    <source>
        <dbReference type="PROSITE" id="PS50924"/>
    </source>
</evidence>
<dbReference type="InterPro" id="IPR052155">
    <property type="entry name" value="Biofilm_reg_signaling"/>
</dbReference>
<dbReference type="PANTHER" id="PTHR44757">
    <property type="entry name" value="DIGUANYLATE CYCLASE DGCP"/>
    <property type="match status" value="1"/>
</dbReference>
<dbReference type="EMBL" id="JAJSOJ010000030">
    <property type="protein sequence ID" value="MCE0744251.1"/>
    <property type="molecule type" value="Genomic_DNA"/>
</dbReference>
<gene>
    <name evidence="5" type="ORF">LWC05_10195</name>
</gene>
<name>A0ABS8VVS6_9PROT</name>
<comment type="caution">
    <text evidence="5">The sequence shown here is derived from an EMBL/GenBank/DDBJ whole genome shotgun (WGS) entry which is preliminary data.</text>
</comment>
<dbReference type="RefSeq" id="WP_232877966.1">
    <property type="nucleotide sequence ID" value="NZ_JAJSOJ010000030.1"/>
</dbReference>
<dbReference type="Pfam" id="PF00563">
    <property type="entry name" value="EAL"/>
    <property type="match status" value="1"/>
</dbReference>
<keyword evidence="6" id="KW-1185">Reference proteome</keyword>